<evidence type="ECO:0000313" key="2">
    <source>
        <dbReference type="EMBL" id="WFN18379.1"/>
    </source>
</evidence>
<dbReference type="InterPro" id="IPR047721">
    <property type="entry name" value="DrmB"/>
</dbReference>
<dbReference type="NCBIfam" id="NF038324">
    <property type="entry name" value="DrmB_fam"/>
    <property type="match status" value="1"/>
</dbReference>
<proteinExistence type="predicted"/>
<evidence type="ECO:0000313" key="3">
    <source>
        <dbReference type="Proteomes" id="UP001220209"/>
    </source>
</evidence>
<organism evidence="2 3">
    <name type="scientific">Burkholderia contaminans</name>
    <dbReference type="NCBI Taxonomy" id="488447"/>
    <lineage>
        <taxon>Bacteria</taxon>
        <taxon>Pseudomonadati</taxon>
        <taxon>Pseudomonadota</taxon>
        <taxon>Betaproteobacteria</taxon>
        <taxon>Burkholderiales</taxon>
        <taxon>Burkholderiaceae</taxon>
        <taxon>Burkholderia</taxon>
        <taxon>Burkholderia cepacia complex</taxon>
    </lineage>
</organism>
<dbReference type="Proteomes" id="UP001220209">
    <property type="component" value="Chromosome 1"/>
</dbReference>
<dbReference type="InterPro" id="IPR018973">
    <property type="entry name" value="MZB"/>
</dbReference>
<sequence length="696" mass="76824">MSRPVRRSQALSPFGIGALVDFPGPVSLVHAGLDAWPFEPTNPDHREFKVEDEPRLARRLGVDFFVQPPDFRQVDSAAGVNAVNIGLKLPFLRFPLWHSCPRCGRMAEARYHDRQSPFCDGPIGSGGQKGTSHKRRKMVQVRFIAACRDGHMRDFPWVEWLGLDRDEWGRGRSDRWLRLLSTGSASAAGIVVVAERQDVSGIVEIKRRSLSGALGLDLGVKCDSQNPALGIGHGGDDDGEACGTPLQAVLRGASNLYFADVRSAIYVPEVIDATIPQDVLDLLDDHALKQDLLAGALASDTGQLTKRSAGLVLKKRRPESQVDPAVLADAVNKHILIEILTQDRYTATALMQQAQIAIDGTLSEQVVASVVAASSFHDWAIMASVLVEPLNKWVQARKNNESDSDGTIDASEGTFRSEEYAAFNRDGQEGSPKVNLLVRSYPIAEYEDVVRTRFSRVALLDKLRETRAFVGFSRLLAAPVIDTDKRWGLISRQKMNWLPAVVVRGEGIFLVFDAGHLDVWDKQHGEFHRQRLLSVNRNLHEQAHRRQVHVVDTTPKFVMLHTFAHALINQLTFDCGYGSSSLRERIYCSDEDPRMHGVLIYTAAGDAEGTMGGLVQMGMPGLLERTVARAIDRARWCSTDPICIESPGQGPNNCNLAACHACSLLPETSCEQQNRLLDRATLVGTLDRPDTGFFSF</sequence>
<name>A0ABD7Y0D2_9BURK</name>
<dbReference type="Pfam" id="PF09369">
    <property type="entry name" value="MZB"/>
    <property type="match status" value="1"/>
</dbReference>
<reference evidence="2 3" key="1">
    <citation type="submission" date="2021-12" db="EMBL/GenBank/DDBJ databases">
        <title>Genomic and phenotypic characterization of three Burkholderia contaminans isolates recovered from different sources.</title>
        <authorList>
            <person name="Lopez De Volder A."/>
            <person name="Fan Y."/>
            <person name="Nunvar J."/>
            <person name="Herrera T."/>
            <person name="Timp W."/>
            <person name="Degrossi J."/>
        </authorList>
    </citation>
    <scope>NUCLEOTIDE SEQUENCE [LARGE SCALE GENOMIC DNA]</scope>
    <source>
        <strain evidence="2 3">LMG 23361</strain>
    </source>
</reference>
<gene>
    <name evidence="2" type="ORF">LXE91_04910</name>
</gene>
<accession>A0ABD7Y0D2</accession>
<dbReference type="GeneID" id="93193743"/>
<dbReference type="EMBL" id="CP090640">
    <property type="protein sequence ID" value="WFN18379.1"/>
    <property type="molecule type" value="Genomic_DNA"/>
</dbReference>
<protein>
    <submittedName>
        <fullName evidence="2">DUF1998 domain-containing protein</fullName>
    </submittedName>
</protein>
<dbReference type="RefSeq" id="WP_157644952.1">
    <property type="nucleotide sequence ID" value="NZ_AP018358.1"/>
</dbReference>
<feature type="domain" description="MrfA-like Zn-binding" evidence="1">
    <location>
        <begin position="563"/>
        <end position="662"/>
    </location>
</feature>
<dbReference type="AlphaFoldDB" id="A0ABD7Y0D2"/>
<evidence type="ECO:0000259" key="1">
    <source>
        <dbReference type="Pfam" id="PF09369"/>
    </source>
</evidence>